<dbReference type="OrthoDB" id="10261951at2759"/>
<proteinExistence type="predicted"/>
<evidence type="ECO:0000313" key="1">
    <source>
        <dbReference type="EMBL" id="KAF4625321.1"/>
    </source>
</evidence>
<sequence length="237" mass="26484">MASISRPTPFVAFPHKPLPSNLLSSVAKKQCHGIFGPFDAGLLAKTAAVNISSNSDANPELVEEVMRDFLALAHQDCISHEGSTQVAHSCWLCIRMTLPTDDWAEPRWHQDGRMFNCSCPEPKLPHSKYAFTLLGPSTRVLEPSAYVDEVLASLRQSGQTQHRSRSELATKLADCPEVDVQLGQFIRFSWGQIDSPMHSEPDSTGVHRVFISVLYGSEEEIRDMCRVREAEYGQWKT</sequence>
<dbReference type="Proteomes" id="UP000566819">
    <property type="component" value="Unassembled WGS sequence"/>
</dbReference>
<keyword evidence="2" id="KW-1185">Reference proteome</keyword>
<comment type="caution">
    <text evidence="1">The sequence shown here is derived from an EMBL/GenBank/DDBJ whole genome shotgun (WGS) entry which is preliminary data.</text>
</comment>
<organism evidence="1 2">
    <name type="scientific">Cudoniella acicularis</name>
    <dbReference type="NCBI Taxonomy" id="354080"/>
    <lineage>
        <taxon>Eukaryota</taxon>
        <taxon>Fungi</taxon>
        <taxon>Dikarya</taxon>
        <taxon>Ascomycota</taxon>
        <taxon>Pezizomycotina</taxon>
        <taxon>Leotiomycetes</taxon>
        <taxon>Helotiales</taxon>
        <taxon>Tricladiaceae</taxon>
        <taxon>Cudoniella</taxon>
    </lineage>
</organism>
<accession>A0A8H4R9M6</accession>
<reference evidence="1 2" key="1">
    <citation type="submission" date="2020-03" db="EMBL/GenBank/DDBJ databases">
        <title>Draft Genome Sequence of Cudoniella acicularis.</title>
        <authorList>
            <person name="Buettner E."/>
            <person name="Kellner H."/>
        </authorList>
    </citation>
    <scope>NUCLEOTIDE SEQUENCE [LARGE SCALE GENOMIC DNA]</scope>
    <source>
        <strain evidence="1 2">DSM 108380</strain>
    </source>
</reference>
<name>A0A8H4R9M6_9HELO</name>
<gene>
    <name evidence="1" type="ORF">G7Y89_g12843</name>
</gene>
<dbReference type="EMBL" id="JAAMPI010001411">
    <property type="protein sequence ID" value="KAF4625321.1"/>
    <property type="molecule type" value="Genomic_DNA"/>
</dbReference>
<protein>
    <submittedName>
        <fullName evidence="1">Uncharacterized protein</fullName>
    </submittedName>
</protein>
<dbReference type="AlphaFoldDB" id="A0A8H4R9M6"/>
<evidence type="ECO:0000313" key="2">
    <source>
        <dbReference type="Proteomes" id="UP000566819"/>
    </source>
</evidence>